<gene>
    <name evidence="3" type="ORF">CNMCM5623_006021</name>
</gene>
<protein>
    <recommendedName>
        <fullName evidence="2">BZIP domain-containing protein</fullName>
    </recommendedName>
</protein>
<feature type="compositionally biased region" description="Low complexity" evidence="1">
    <location>
        <begin position="97"/>
        <end position="109"/>
    </location>
</feature>
<feature type="region of interest" description="Disordered" evidence="1">
    <location>
        <begin position="95"/>
        <end position="167"/>
    </location>
</feature>
<dbReference type="EMBL" id="JACBAE010001052">
    <property type="protein sequence ID" value="KAF7173780.1"/>
    <property type="molecule type" value="Genomic_DNA"/>
</dbReference>
<dbReference type="SUPFAM" id="SSF57959">
    <property type="entry name" value="Leucine zipper domain"/>
    <property type="match status" value="1"/>
</dbReference>
<dbReference type="InterPro" id="IPR046347">
    <property type="entry name" value="bZIP_sf"/>
</dbReference>
<reference evidence="3" key="1">
    <citation type="submission" date="2020-06" db="EMBL/GenBank/DDBJ databases">
        <title>Draft genome sequences of strains closely related to Aspergillus parafelis and Aspergillus hiratsukae.</title>
        <authorList>
            <person name="Dos Santos R.A.C."/>
            <person name="Rivero-Menendez O."/>
            <person name="Steenwyk J.L."/>
            <person name="Mead M.E."/>
            <person name="Goldman G.H."/>
            <person name="Alastruey-Izquierdo A."/>
            <person name="Rokas A."/>
        </authorList>
    </citation>
    <scope>NUCLEOTIDE SEQUENCE</scope>
    <source>
        <strain evidence="3">CNM-CM5623</strain>
    </source>
</reference>
<comment type="caution">
    <text evidence="3">The sequence shown here is derived from an EMBL/GenBank/DDBJ whole genome shotgun (WGS) entry which is preliminary data.</text>
</comment>
<dbReference type="OrthoDB" id="4363243at2759"/>
<feature type="region of interest" description="Disordered" evidence="1">
    <location>
        <begin position="235"/>
        <end position="262"/>
    </location>
</feature>
<evidence type="ECO:0000313" key="4">
    <source>
        <dbReference type="Proteomes" id="UP000654922"/>
    </source>
</evidence>
<feature type="compositionally biased region" description="Basic and acidic residues" evidence="1">
    <location>
        <begin position="144"/>
        <end position="167"/>
    </location>
</feature>
<feature type="domain" description="BZIP" evidence="2">
    <location>
        <begin position="140"/>
        <end position="198"/>
    </location>
</feature>
<dbReference type="PROSITE" id="PS50217">
    <property type="entry name" value="BZIP"/>
    <property type="match status" value="1"/>
</dbReference>
<name>A0A8H6V4P5_9EURO</name>
<dbReference type="AlphaFoldDB" id="A0A8H6V4P5"/>
<dbReference type="Proteomes" id="UP000654922">
    <property type="component" value="Unassembled WGS sequence"/>
</dbReference>
<dbReference type="GO" id="GO:0003700">
    <property type="term" value="F:DNA-binding transcription factor activity"/>
    <property type="evidence" value="ECO:0007669"/>
    <property type="project" value="InterPro"/>
</dbReference>
<feature type="compositionally biased region" description="Polar residues" evidence="1">
    <location>
        <begin position="110"/>
        <end position="120"/>
    </location>
</feature>
<feature type="compositionally biased region" description="Polar residues" evidence="1">
    <location>
        <begin position="127"/>
        <end position="136"/>
    </location>
</feature>
<evidence type="ECO:0000256" key="1">
    <source>
        <dbReference type="SAM" id="MobiDB-lite"/>
    </source>
</evidence>
<accession>A0A8H6V4P5</accession>
<proteinExistence type="predicted"/>
<dbReference type="PROSITE" id="PS00036">
    <property type="entry name" value="BZIP_BASIC"/>
    <property type="match status" value="1"/>
</dbReference>
<sequence length="323" mass="36774">MEDYSYWSSQTSSHLVLPSIHTSFDKDNNMPLQLIKEMDHPGVHHGFNMTYMFPGVSIPSLVTTEGASDSQAEGHRTVAHHLNLNHGPEVYRTAKLSPRSARPSPATPTESNSKPQTDSYSFMLHLSTPTGGTHQFLSGKRRMQNREAQRRFRQRKEDQQKSLKQKTVDLEERYQELSDRLHGKSEEVCRLLREKNELKCEIQDLRKLWQMVGLLLKRPKGPQSLSSLFAADPPSLSALHRRKPPPGTNFAQDRQGPPHHNAGSLASIIQVRYTYFYPTKDVEAVLASFDNEPTLSVQTDSITFTYRNELQPMLSISPNVRTR</sequence>
<dbReference type="Gene3D" id="1.20.5.170">
    <property type="match status" value="1"/>
</dbReference>
<evidence type="ECO:0000313" key="3">
    <source>
        <dbReference type="EMBL" id="KAF7173780.1"/>
    </source>
</evidence>
<organism evidence="3 4">
    <name type="scientific">Aspergillus felis</name>
    <dbReference type="NCBI Taxonomy" id="1287682"/>
    <lineage>
        <taxon>Eukaryota</taxon>
        <taxon>Fungi</taxon>
        <taxon>Dikarya</taxon>
        <taxon>Ascomycota</taxon>
        <taxon>Pezizomycotina</taxon>
        <taxon>Eurotiomycetes</taxon>
        <taxon>Eurotiomycetidae</taxon>
        <taxon>Eurotiales</taxon>
        <taxon>Aspergillaceae</taxon>
        <taxon>Aspergillus</taxon>
        <taxon>Aspergillus subgen. Fumigati</taxon>
    </lineage>
</organism>
<dbReference type="InterPro" id="IPR004827">
    <property type="entry name" value="bZIP"/>
</dbReference>
<dbReference type="CDD" id="cd14688">
    <property type="entry name" value="bZIP_YAP"/>
    <property type="match status" value="1"/>
</dbReference>
<evidence type="ECO:0000259" key="2">
    <source>
        <dbReference type="PROSITE" id="PS50217"/>
    </source>
</evidence>
<dbReference type="Pfam" id="PF00170">
    <property type="entry name" value="bZIP_1"/>
    <property type="match status" value="1"/>
</dbReference>